<dbReference type="Proteomes" id="UP000288216">
    <property type="component" value="Unassembled WGS sequence"/>
</dbReference>
<proteinExistence type="predicted"/>
<gene>
    <name evidence="1" type="ORF">scyTo_0021327</name>
</gene>
<reference evidence="1 2" key="1">
    <citation type="journal article" date="2018" name="Nat. Ecol. Evol.">
        <title>Shark genomes provide insights into elasmobranch evolution and the origin of vertebrates.</title>
        <authorList>
            <person name="Hara Y"/>
            <person name="Yamaguchi K"/>
            <person name="Onimaru K"/>
            <person name="Kadota M"/>
            <person name="Koyanagi M"/>
            <person name="Keeley SD"/>
            <person name="Tatsumi K"/>
            <person name="Tanaka K"/>
            <person name="Motone F"/>
            <person name="Kageyama Y"/>
            <person name="Nozu R"/>
            <person name="Adachi N"/>
            <person name="Nishimura O"/>
            <person name="Nakagawa R"/>
            <person name="Tanegashima C"/>
            <person name="Kiyatake I"/>
            <person name="Matsumoto R"/>
            <person name="Murakumo K"/>
            <person name="Nishida K"/>
            <person name="Terakita A"/>
            <person name="Kuratani S"/>
            <person name="Sato K"/>
            <person name="Hyodo S Kuraku.S."/>
        </authorList>
    </citation>
    <scope>NUCLEOTIDE SEQUENCE [LARGE SCALE GENOMIC DNA]</scope>
</reference>
<name>A0A401Q6W5_SCYTO</name>
<evidence type="ECO:0000313" key="2">
    <source>
        <dbReference type="Proteomes" id="UP000288216"/>
    </source>
</evidence>
<feature type="non-terminal residue" evidence="1">
    <location>
        <position position="42"/>
    </location>
</feature>
<keyword evidence="2" id="KW-1185">Reference proteome</keyword>
<evidence type="ECO:0000313" key="1">
    <source>
        <dbReference type="EMBL" id="GCB81093.1"/>
    </source>
</evidence>
<organism evidence="1 2">
    <name type="scientific">Scyliorhinus torazame</name>
    <name type="common">Cloudy catshark</name>
    <name type="synonym">Catulus torazame</name>
    <dbReference type="NCBI Taxonomy" id="75743"/>
    <lineage>
        <taxon>Eukaryota</taxon>
        <taxon>Metazoa</taxon>
        <taxon>Chordata</taxon>
        <taxon>Craniata</taxon>
        <taxon>Vertebrata</taxon>
        <taxon>Chondrichthyes</taxon>
        <taxon>Elasmobranchii</taxon>
        <taxon>Galeomorphii</taxon>
        <taxon>Galeoidea</taxon>
        <taxon>Carcharhiniformes</taxon>
        <taxon>Scyliorhinidae</taxon>
        <taxon>Scyliorhinus</taxon>
    </lineage>
</organism>
<comment type="caution">
    <text evidence="1">The sequence shown here is derived from an EMBL/GenBank/DDBJ whole genome shotgun (WGS) entry which is preliminary data.</text>
</comment>
<protein>
    <submittedName>
        <fullName evidence="1">Uncharacterized protein</fullName>
    </submittedName>
</protein>
<dbReference type="EMBL" id="BFAA01018697">
    <property type="protein sequence ID" value="GCB81093.1"/>
    <property type="molecule type" value="Genomic_DNA"/>
</dbReference>
<sequence>MRSTDHNLISVKIHLERKGQYETEMPTEIKAGFGNLRVDRAE</sequence>
<accession>A0A401Q6W5</accession>
<dbReference type="AlphaFoldDB" id="A0A401Q6W5"/>